<organism evidence="1 2">
    <name type="scientific">Hibiscus syriacus</name>
    <name type="common">Rose of Sharon</name>
    <dbReference type="NCBI Taxonomy" id="106335"/>
    <lineage>
        <taxon>Eukaryota</taxon>
        <taxon>Viridiplantae</taxon>
        <taxon>Streptophyta</taxon>
        <taxon>Embryophyta</taxon>
        <taxon>Tracheophyta</taxon>
        <taxon>Spermatophyta</taxon>
        <taxon>Magnoliopsida</taxon>
        <taxon>eudicotyledons</taxon>
        <taxon>Gunneridae</taxon>
        <taxon>Pentapetalae</taxon>
        <taxon>rosids</taxon>
        <taxon>malvids</taxon>
        <taxon>Malvales</taxon>
        <taxon>Malvaceae</taxon>
        <taxon>Malvoideae</taxon>
        <taxon>Hibiscus</taxon>
    </lineage>
</organism>
<proteinExistence type="predicted"/>
<dbReference type="EMBL" id="VEPZ02001375">
    <property type="protein sequence ID" value="KAE8676698.1"/>
    <property type="molecule type" value="Genomic_DNA"/>
</dbReference>
<name>A0A6A2XMA9_HIBSY</name>
<dbReference type="AlphaFoldDB" id="A0A6A2XMA9"/>
<protein>
    <submittedName>
        <fullName evidence="1">Uncharacterized protein</fullName>
    </submittedName>
</protein>
<gene>
    <name evidence="1" type="ORF">F3Y22_tig00111582pilonHSYRG00709</name>
</gene>
<comment type="caution">
    <text evidence="1">The sequence shown here is derived from an EMBL/GenBank/DDBJ whole genome shotgun (WGS) entry which is preliminary data.</text>
</comment>
<accession>A0A6A2XMA9</accession>
<evidence type="ECO:0000313" key="1">
    <source>
        <dbReference type="EMBL" id="KAE8676698.1"/>
    </source>
</evidence>
<sequence>MVVTHHRVATWTRQLSSTGFSVAVGRWITWQCWKLLQLMRGWAAHWKLLEMMHGGAAG</sequence>
<dbReference type="Proteomes" id="UP000436088">
    <property type="component" value="Unassembled WGS sequence"/>
</dbReference>
<reference evidence="1" key="1">
    <citation type="submission" date="2019-09" db="EMBL/GenBank/DDBJ databases">
        <title>Draft genome information of white flower Hibiscus syriacus.</title>
        <authorList>
            <person name="Kim Y.-M."/>
        </authorList>
    </citation>
    <scope>NUCLEOTIDE SEQUENCE [LARGE SCALE GENOMIC DNA]</scope>
    <source>
        <strain evidence="1">YM2019G1</strain>
    </source>
</reference>
<evidence type="ECO:0000313" key="2">
    <source>
        <dbReference type="Proteomes" id="UP000436088"/>
    </source>
</evidence>
<keyword evidence="2" id="KW-1185">Reference proteome</keyword>